<dbReference type="GeneID" id="93526147"/>
<dbReference type="RefSeq" id="WP_002989631.1">
    <property type="nucleotide sequence ID" value="NZ_CP068107.1"/>
</dbReference>
<organism evidence="3 4">
    <name type="scientific">Myroides odoratus</name>
    <name type="common">Flavobacterium odoratum</name>
    <dbReference type="NCBI Taxonomy" id="256"/>
    <lineage>
        <taxon>Bacteria</taxon>
        <taxon>Pseudomonadati</taxon>
        <taxon>Bacteroidota</taxon>
        <taxon>Flavobacteriia</taxon>
        <taxon>Flavobacteriales</taxon>
        <taxon>Flavobacteriaceae</taxon>
        <taxon>Myroides</taxon>
    </lineage>
</organism>
<dbReference type="Pfam" id="PF04379">
    <property type="entry name" value="DUF525"/>
    <property type="match status" value="1"/>
</dbReference>
<name>A0A378RU41_MYROD</name>
<evidence type="ECO:0000313" key="4">
    <source>
        <dbReference type="Proteomes" id="UP000255024"/>
    </source>
</evidence>
<dbReference type="GO" id="GO:0070987">
    <property type="term" value="P:error-free translesion synthesis"/>
    <property type="evidence" value="ECO:0007669"/>
    <property type="project" value="TreeGrafter"/>
</dbReference>
<evidence type="ECO:0000313" key="5">
    <source>
        <dbReference type="Proteomes" id="UP000596202"/>
    </source>
</evidence>
<dbReference type="OrthoDB" id="9795226at2"/>
<dbReference type="PROSITE" id="PS51087">
    <property type="entry name" value="APAG"/>
    <property type="match status" value="1"/>
</dbReference>
<reference evidence="2 5" key="2">
    <citation type="submission" date="2021-01" db="EMBL/GenBank/DDBJ databases">
        <title>FDA dAtabase for Regulatory Grade micrObial Sequences (FDA-ARGOS): Supporting development and validation of Infectious Disease Dx tests.</title>
        <authorList>
            <person name="Sproer C."/>
            <person name="Gronow S."/>
            <person name="Severitt S."/>
            <person name="Schroder I."/>
            <person name="Tallon L."/>
            <person name="Sadzewicz L."/>
            <person name="Zhao X."/>
            <person name="Boylan J."/>
            <person name="Ott S."/>
            <person name="Bowen H."/>
            <person name="Vavikolanu K."/>
            <person name="Mehta A."/>
            <person name="Aluvathingal J."/>
            <person name="Nadendla S."/>
            <person name="Lowell S."/>
            <person name="Myers T."/>
            <person name="Yan Y."/>
            <person name="Sichtig H."/>
        </authorList>
    </citation>
    <scope>NUCLEOTIDE SEQUENCE [LARGE SCALE GENOMIC DNA]</scope>
    <source>
        <strain evidence="2 5">FDAARGOS_1131</strain>
    </source>
</reference>
<evidence type="ECO:0000259" key="1">
    <source>
        <dbReference type="PROSITE" id="PS51087"/>
    </source>
</evidence>
<gene>
    <name evidence="3" type="primary">apaG</name>
    <name evidence="2" type="ORF">I6I88_00705</name>
    <name evidence="3" type="ORF">NCTC11179_03220</name>
</gene>
<dbReference type="SUPFAM" id="SSF110069">
    <property type="entry name" value="ApaG-like"/>
    <property type="match status" value="1"/>
</dbReference>
<dbReference type="AlphaFoldDB" id="A0A378RU41"/>
<dbReference type="NCBIfam" id="NF003967">
    <property type="entry name" value="PRK05461.1"/>
    <property type="match status" value="1"/>
</dbReference>
<dbReference type="EMBL" id="UGQL01000002">
    <property type="protein sequence ID" value="STZ69706.1"/>
    <property type="molecule type" value="Genomic_DNA"/>
</dbReference>
<protein>
    <submittedName>
        <fullName evidence="2 3">Co2+/Mg2+ efflux protein ApaG</fullName>
    </submittedName>
</protein>
<dbReference type="PANTHER" id="PTHR14289:SF16">
    <property type="entry name" value="POLYMERASE DELTA-INTERACTING PROTEIN 2"/>
    <property type="match status" value="1"/>
</dbReference>
<proteinExistence type="predicted"/>
<dbReference type="Proteomes" id="UP000255024">
    <property type="component" value="Unassembled WGS sequence"/>
</dbReference>
<dbReference type="InterPro" id="IPR036767">
    <property type="entry name" value="ApaG_sf"/>
</dbReference>
<feature type="domain" description="ApaG" evidence="1">
    <location>
        <begin position="3"/>
        <end position="128"/>
    </location>
</feature>
<keyword evidence="4" id="KW-1185">Reference proteome</keyword>
<accession>A0A378RU41</accession>
<dbReference type="EMBL" id="CP068108">
    <property type="protein sequence ID" value="QQU00329.1"/>
    <property type="molecule type" value="Genomic_DNA"/>
</dbReference>
<dbReference type="Proteomes" id="UP000596202">
    <property type="component" value="Chromosome"/>
</dbReference>
<dbReference type="Gene3D" id="2.60.40.1470">
    <property type="entry name" value="ApaG domain"/>
    <property type="match status" value="1"/>
</dbReference>
<sequence length="128" mass="14513">MVSKQTKGVNVTVETLYEGFFQRSNSMQFAFSYEITIENQSDSTIQIHSRHWEIYDSLNAKEIVEGLGVVGEQPLILPNETYTYSSGCVLTSTSGAMHGYYNVIRTENQEMITVEIPFFKLVAPFILN</sequence>
<dbReference type="PANTHER" id="PTHR14289">
    <property type="entry name" value="F-BOX ONLY PROTEIN 3"/>
    <property type="match status" value="1"/>
</dbReference>
<reference evidence="3 4" key="1">
    <citation type="submission" date="2018-06" db="EMBL/GenBank/DDBJ databases">
        <authorList>
            <consortium name="Pathogen Informatics"/>
            <person name="Doyle S."/>
        </authorList>
    </citation>
    <scope>NUCLEOTIDE SEQUENCE [LARGE SCALE GENOMIC DNA]</scope>
    <source>
        <strain evidence="3 4">NCTC11179</strain>
    </source>
</reference>
<evidence type="ECO:0000313" key="3">
    <source>
        <dbReference type="EMBL" id="STZ69706.1"/>
    </source>
</evidence>
<dbReference type="InterPro" id="IPR007474">
    <property type="entry name" value="ApaG_domain"/>
</dbReference>
<evidence type="ECO:0000313" key="2">
    <source>
        <dbReference type="EMBL" id="QQU00329.1"/>
    </source>
</evidence>